<protein>
    <submittedName>
        <fullName evidence="2">Tetratricopeptide repeat protein</fullName>
    </submittedName>
</protein>
<sequence length="572" mass="61370">MTDRSPAAEGAPDPFGPGEDPSAVRGRIPATARWRPYRDRNNDGARSMQRGDLARGEQLLQEVLAATEAPGYDGRGIDGEARDLRARAILNLAAVREWQGRLAEALALTDEGIATAEAALAEIGDERATRTVQLNGRLSRVQVLHALDRNDEALAALDVAAAEIEAAGEELDQRDLLTLSTHNIRTGILILVGRLAEAEAEAHRTIEAAMAFEPSLAAHAYTNLGVIAQRTGDPRAEEYLRLAAQMQGEQGDAATRQLAVENLARSALQDGRVEQAQELFSEAADLAREAGLVTRLAASRTGLASVLLQTRRTAQGLKILRGLIEELTALGSVHELREAYGFLGDAQSALLKHAEAQESYLAARGLARAVHERCRVDLRRAEAYAEWASVTPLPGRRMQRLRTALEIAVPVLLATEALREDFPPGPVRERWGLAVTAPARELAFRLAGVLREAELMFDLVENAAASATLQSEAVPTGTTETPGIAPLFDPFRRDDLIPSDPAAERADPDAALLPAAASGLWGGSGSASVPRFALPPRVRRAPGTGAALDEWIVRAEAEYGVRVRADTVVAAW</sequence>
<dbReference type="EMBL" id="CP082781">
    <property type="protein sequence ID" value="UGS26272.1"/>
    <property type="molecule type" value="Genomic_DNA"/>
</dbReference>
<evidence type="ECO:0000313" key="2">
    <source>
        <dbReference type="EMBL" id="UGS26272.1"/>
    </source>
</evidence>
<dbReference type="Proteomes" id="UP001199642">
    <property type="component" value="Chromosome"/>
</dbReference>
<evidence type="ECO:0000313" key="3">
    <source>
        <dbReference type="Proteomes" id="UP001199642"/>
    </source>
</evidence>
<dbReference type="Gene3D" id="1.25.40.10">
    <property type="entry name" value="Tetratricopeptide repeat domain"/>
    <property type="match status" value="1"/>
</dbReference>
<gene>
    <name evidence="2" type="ORF">K8F61_16835</name>
</gene>
<organism evidence="2 3">
    <name type="scientific">Microbacterium resistens</name>
    <dbReference type="NCBI Taxonomy" id="156977"/>
    <lineage>
        <taxon>Bacteria</taxon>
        <taxon>Bacillati</taxon>
        <taxon>Actinomycetota</taxon>
        <taxon>Actinomycetes</taxon>
        <taxon>Micrococcales</taxon>
        <taxon>Microbacteriaceae</taxon>
        <taxon>Microbacterium</taxon>
    </lineage>
</organism>
<accession>A0ABY3RUY8</accession>
<keyword evidence="3" id="KW-1185">Reference proteome</keyword>
<dbReference type="InterPro" id="IPR011990">
    <property type="entry name" value="TPR-like_helical_dom_sf"/>
</dbReference>
<name>A0ABY3RUY8_9MICO</name>
<feature type="region of interest" description="Disordered" evidence="1">
    <location>
        <begin position="1"/>
        <end position="52"/>
    </location>
</feature>
<dbReference type="RefSeq" id="WP_231819982.1">
    <property type="nucleotide sequence ID" value="NZ_CP082781.1"/>
</dbReference>
<dbReference type="SUPFAM" id="SSF48452">
    <property type="entry name" value="TPR-like"/>
    <property type="match status" value="1"/>
</dbReference>
<reference evidence="2 3" key="1">
    <citation type="submission" date="2023-01" db="EMBL/GenBank/DDBJ databases">
        <title>Characterization of estradiol degrading bacteria Microbacterium sp. MZT7 and reveal degrading genes through genome analysis.</title>
        <authorList>
            <person name="Hao P."/>
            <person name="Gao Y."/>
        </authorList>
    </citation>
    <scope>NUCLEOTIDE SEQUENCE [LARGE SCALE GENOMIC DNA]</scope>
    <source>
        <strain evidence="2 3">MZT7</strain>
    </source>
</reference>
<proteinExistence type="predicted"/>
<evidence type="ECO:0000256" key="1">
    <source>
        <dbReference type="SAM" id="MobiDB-lite"/>
    </source>
</evidence>